<dbReference type="InterPro" id="IPR036390">
    <property type="entry name" value="WH_DNA-bd_sf"/>
</dbReference>
<dbReference type="GO" id="GO:0003677">
    <property type="term" value="F:DNA binding"/>
    <property type="evidence" value="ECO:0007669"/>
    <property type="project" value="UniProtKB-KW"/>
</dbReference>
<dbReference type="OrthoDB" id="9798651at2"/>
<gene>
    <name evidence="6" type="ORF">I585_02763</name>
    <name evidence="5" type="ORF">UAI_03581</name>
</gene>
<dbReference type="SMART" id="SM00420">
    <property type="entry name" value="HTH_DEOR"/>
    <property type="match status" value="1"/>
</dbReference>
<protein>
    <recommendedName>
        <fullName evidence="4">HTH deoR-type domain-containing protein</fullName>
    </recommendedName>
</protein>
<keyword evidence="1" id="KW-0805">Transcription regulation</keyword>
<dbReference type="Proteomes" id="UP000014148">
    <property type="component" value="Unassembled WGS sequence"/>
</dbReference>
<keyword evidence="8" id="KW-1185">Reference proteome</keyword>
<evidence type="ECO:0000313" key="5">
    <source>
        <dbReference type="EMBL" id="EOH73484.1"/>
    </source>
</evidence>
<dbReference type="STRING" id="71451.RV07_GL003350"/>
<organism evidence="5 7">
    <name type="scientific">Enterococcus malodoratus ATCC 43197</name>
    <dbReference type="NCBI Taxonomy" id="1158601"/>
    <lineage>
        <taxon>Bacteria</taxon>
        <taxon>Bacillati</taxon>
        <taxon>Bacillota</taxon>
        <taxon>Bacilli</taxon>
        <taxon>Lactobacillales</taxon>
        <taxon>Enterococcaceae</taxon>
        <taxon>Enterococcus</taxon>
    </lineage>
</organism>
<dbReference type="Gene3D" id="1.10.10.10">
    <property type="entry name" value="Winged helix-like DNA-binding domain superfamily/Winged helix DNA-binding domain"/>
    <property type="match status" value="1"/>
</dbReference>
<dbReference type="InterPro" id="IPR014036">
    <property type="entry name" value="DeoR-like_C"/>
</dbReference>
<dbReference type="SMART" id="SM01134">
    <property type="entry name" value="DeoRC"/>
    <property type="match status" value="1"/>
</dbReference>
<evidence type="ECO:0000259" key="4">
    <source>
        <dbReference type="PROSITE" id="PS51000"/>
    </source>
</evidence>
<evidence type="ECO:0000256" key="2">
    <source>
        <dbReference type="ARBA" id="ARBA00023125"/>
    </source>
</evidence>
<evidence type="ECO:0000313" key="7">
    <source>
        <dbReference type="Proteomes" id="UP000013783"/>
    </source>
</evidence>
<dbReference type="GO" id="GO:0003700">
    <property type="term" value="F:DNA-binding transcription factor activity"/>
    <property type="evidence" value="ECO:0007669"/>
    <property type="project" value="InterPro"/>
</dbReference>
<proteinExistence type="predicted"/>
<reference evidence="5 7" key="1">
    <citation type="submission" date="2013-02" db="EMBL/GenBank/DDBJ databases">
        <title>The Genome Sequence of Enterococcus malodoratus ATCC_43197.</title>
        <authorList>
            <consortium name="The Broad Institute Genome Sequencing Platform"/>
            <consortium name="The Broad Institute Genome Sequencing Center for Infectious Disease"/>
            <person name="Earl A.M."/>
            <person name="Gilmore M.S."/>
            <person name="Lebreton F."/>
            <person name="Walker B."/>
            <person name="Young S.K."/>
            <person name="Zeng Q."/>
            <person name="Gargeya S."/>
            <person name="Fitzgerald M."/>
            <person name="Haas B."/>
            <person name="Abouelleil A."/>
            <person name="Alvarado L."/>
            <person name="Arachchi H.M."/>
            <person name="Berlin A.M."/>
            <person name="Chapman S.B."/>
            <person name="Dewar J."/>
            <person name="Goldberg J."/>
            <person name="Griggs A."/>
            <person name="Gujja S."/>
            <person name="Hansen M."/>
            <person name="Howarth C."/>
            <person name="Imamovic A."/>
            <person name="Larimer J."/>
            <person name="McCowan C."/>
            <person name="Murphy C."/>
            <person name="Neiman D."/>
            <person name="Pearson M."/>
            <person name="Priest M."/>
            <person name="Roberts A."/>
            <person name="Saif S."/>
            <person name="Shea T."/>
            <person name="Sisk P."/>
            <person name="Sykes S."/>
            <person name="Wortman J."/>
            <person name="Nusbaum C."/>
            <person name="Birren B."/>
        </authorList>
    </citation>
    <scope>NUCLEOTIDE SEQUENCE [LARGE SCALE GENOMIC DNA]</scope>
    <source>
        <strain evidence="5 7">ATCC 43197</strain>
    </source>
</reference>
<dbReference type="InterPro" id="IPR001034">
    <property type="entry name" value="DeoR_HTH"/>
</dbReference>
<comment type="caution">
    <text evidence="5">The sequence shown here is derived from an EMBL/GenBank/DDBJ whole genome shotgun (WGS) entry which is preliminary data.</text>
</comment>
<dbReference type="PANTHER" id="PTHR30363">
    <property type="entry name" value="HTH-TYPE TRANSCRIPTIONAL REGULATOR SRLR-RELATED"/>
    <property type="match status" value="1"/>
</dbReference>
<dbReference type="EMBL" id="AJAK01000024">
    <property type="protein sequence ID" value="EOH73484.1"/>
    <property type="molecule type" value="Genomic_DNA"/>
</dbReference>
<name>R2RC26_9ENTE</name>
<dbReference type="eggNOG" id="COG1349">
    <property type="taxonomic scope" value="Bacteria"/>
</dbReference>
<dbReference type="PRINTS" id="PR00037">
    <property type="entry name" value="HTHLACR"/>
</dbReference>
<dbReference type="InterPro" id="IPR018356">
    <property type="entry name" value="Tscrpt_reg_HTH_DeoR_CS"/>
</dbReference>
<evidence type="ECO:0000256" key="3">
    <source>
        <dbReference type="ARBA" id="ARBA00023163"/>
    </source>
</evidence>
<dbReference type="RefSeq" id="WP_010742371.1">
    <property type="nucleotide sequence ID" value="NZ_KB946251.1"/>
</dbReference>
<dbReference type="Gene3D" id="3.40.50.1360">
    <property type="match status" value="1"/>
</dbReference>
<dbReference type="Pfam" id="PF00455">
    <property type="entry name" value="DeoRC"/>
    <property type="match status" value="1"/>
</dbReference>
<dbReference type="PROSITE" id="PS51000">
    <property type="entry name" value="HTH_DEOR_2"/>
    <property type="match status" value="1"/>
</dbReference>
<dbReference type="Pfam" id="PF08220">
    <property type="entry name" value="HTH_DeoR"/>
    <property type="match status" value="1"/>
</dbReference>
<keyword evidence="3" id="KW-0804">Transcription</keyword>
<evidence type="ECO:0000313" key="8">
    <source>
        <dbReference type="Proteomes" id="UP000014148"/>
    </source>
</evidence>
<evidence type="ECO:0000256" key="1">
    <source>
        <dbReference type="ARBA" id="ARBA00023015"/>
    </source>
</evidence>
<dbReference type="PROSITE" id="PS00894">
    <property type="entry name" value="HTH_DEOR_1"/>
    <property type="match status" value="1"/>
</dbReference>
<accession>R2RC26</accession>
<dbReference type="PATRIC" id="fig|1158601.3.peg.3552"/>
<dbReference type="SUPFAM" id="SSF100950">
    <property type="entry name" value="NagB/RpiA/CoA transferase-like"/>
    <property type="match status" value="1"/>
</dbReference>
<dbReference type="GeneID" id="79788048"/>
<keyword evidence="2" id="KW-0238">DNA-binding</keyword>
<dbReference type="AlphaFoldDB" id="R2RC26"/>
<feature type="domain" description="HTH deoR-type" evidence="4">
    <location>
        <begin position="3"/>
        <end position="58"/>
    </location>
</feature>
<dbReference type="InterPro" id="IPR036388">
    <property type="entry name" value="WH-like_DNA-bd_sf"/>
</dbReference>
<dbReference type="InterPro" id="IPR050313">
    <property type="entry name" value="Carb_Metab_HTH_regulators"/>
</dbReference>
<reference evidence="6 8" key="2">
    <citation type="submission" date="2013-03" db="EMBL/GenBank/DDBJ databases">
        <title>The Genome Sequence of Enterococcus malodoratus ATCC_43197 (PacBio/Illumina hybrid assembly).</title>
        <authorList>
            <consortium name="The Broad Institute Genomics Platform"/>
            <consortium name="The Broad Institute Genome Sequencing Center for Infectious Disease"/>
            <person name="Earl A."/>
            <person name="Russ C."/>
            <person name="Gilmore M."/>
            <person name="Surin D."/>
            <person name="Walker B."/>
            <person name="Young S."/>
            <person name="Zeng Q."/>
            <person name="Gargeya S."/>
            <person name="Fitzgerald M."/>
            <person name="Haas B."/>
            <person name="Abouelleil A."/>
            <person name="Allen A.W."/>
            <person name="Alvarado L."/>
            <person name="Arachchi H.M."/>
            <person name="Berlin A.M."/>
            <person name="Chapman S.B."/>
            <person name="Gainer-Dewar J."/>
            <person name="Goldberg J."/>
            <person name="Griggs A."/>
            <person name="Gujja S."/>
            <person name="Hansen M."/>
            <person name="Howarth C."/>
            <person name="Imamovic A."/>
            <person name="Ireland A."/>
            <person name="Larimer J."/>
            <person name="McCowan C."/>
            <person name="Murphy C."/>
            <person name="Pearson M."/>
            <person name="Poon T.W."/>
            <person name="Priest M."/>
            <person name="Roberts A."/>
            <person name="Saif S."/>
            <person name="Shea T."/>
            <person name="Sisk P."/>
            <person name="Sykes S."/>
            <person name="Wortman J."/>
            <person name="Nusbaum C."/>
            <person name="Birren B."/>
        </authorList>
    </citation>
    <scope>NUCLEOTIDE SEQUENCE [LARGE SCALE GENOMIC DNA]</scope>
    <source>
        <strain evidence="6 8">ATCC 43197</strain>
    </source>
</reference>
<dbReference type="EMBL" id="ASWA01000003">
    <property type="protein sequence ID" value="EOT67242.1"/>
    <property type="molecule type" value="Genomic_DNA"/>
</dbReference>
<sequence length="255" mass="28696">MFIKQRQQIILNMIEKTGNITVEELVAKFNVSAPTIRADLNALAENHLLIRTHGGAIRAEQETQELSIEKLYDNRKNKNNDEKKIIAQKAINFIDDGDCIVLDASSTCYEVAKLLLSESMNLTILTHGLRTANLLKESPFFNVIIIGGVVKRGSNAIEGTLGLDIVKKFTIDKFFTSSYAVSIDDGLSDFSIYESELKTELIDYARQTFALIDHTKFEKNSIVKFGELSKLSKIITDNDLLFELKSEYEKIVPII</sequence>
<evidence type="ECO:0000313" key="6">
    <source>
        <dbReference type="EMBL" id="EOT67242.1"/>
    </source>
</evidence>
<dbReference type="SUPFAM" id="SSF46785">
    <property type="entry name" value="Winged helix' DNA-binding domain"/>
    <property type="match status" value="1"/>
</dbReference>
<dbReference type="PANTHER" id="PTHR30363:SF44">
    <property type="entry name" value="AGA OPERON TRANSCRIPTIONAL REPRESSOR-RELATED"/>
    <property type="match status" value="1"/>
</dbReference>
<dbReference type="InterPro" id="IPR037171">
    <property type="entry name" value="NagB/RpiA_transferase-like"/>
</dbReference>
<dbReference type="Proteomes" id="UP000013783">
    <property type="component" value="Unassembled WGS sequence"/>
</dbReference>